<comment type="similarity">
    <text evidence="1">Belongs to the heat shock protein 90 family.</text>
</comment>
<dbReference type="Gene3D" id="3.30.565.10">
    <property type="entry name" value="Histidine kinase-like ATPase, C-terminal domain"/>
    <property type="match status" value="1"/>
</dbReference>
<dbReference type="Pfam" id="PF00183">
    <property type="entry name" value="HSP90"/>
    <property type="match status" value="1"/>
</dbReference>
<evidence type="ECO:0000256" key="2">
    <source>
        <dbReference type="ARBA" id="ARBA00022741"/>
    </source>
</evidence>
<gene>
    <name evidence="6" type="primary">htpG</name>
    <name evidence="6" type="ORF">SHI21_08915</name>
</gene>
<dbReference type="InterPro" id="IPR001404">
    <property type="entry name" value="Hsp90_fam"/>
</dbReference>
<evidence type="ECO:0000256" key="3">
    <source>
        <dbReference type="ARBA" id="ARBA00022840"/>
    </source>
</evidence>
<dbReference type="InterPro" id="IPR036890">
    <property type="entry name" value="HATPase_C_sf"/>
</dbReference>
<sequence length="638" mass="72462">MTSRKGTISVNTNDIFPIIKKWLYSEHDIFLRELTANATDAITKRSTLARTLNQEIPTGKITVTVNKAEKTVSIEDNGLGMTEAEVEKYIAQLAFSGAQEFVDKMKEAGNTPSSDIIGKFGLGFYSAFMVSTKVEVESLSMQEGSVPTKWICEGETDYSFEDSTKTEVGTKITLHINEESIEFLNAWHVSTTLKKFCDFMPYEIWVKDAEAVEESANPGLVNETQPIWKKDVATLTDADYKEFYKKQFPMDGDPLFWIHLKVDHPFTLDGVLFFPKLNPNKPFNESNIKLYNKQVFVSNNVKDIVPEFLSLLKGSIDSSDIPLNVSRSSLQGDPNIKKISNYIIKKVAESLKKLFNNDRARYETIWEDISLFIKYGAISDPKFDEMMRDFVIFKNSEGKFVTLNEYKESIPEAFKTKMEDKVLYFEKGKSDHALRKELLANGLQAIETESYIDPHFTQHVEFTKRGDNAFKFVSVDSEIATLLEQDATTESDIRVKDLFTNILIGKTEHGAHTEEEEDADSLNHGGLKDIEIVKIKNSTSPAYFKVDEQMKRMNQMAKNMGTDHMFPIKKTLVINPGSPIIQNALKLHEKGNDALVKKICHHVEDLAHISSEGLKHEDREAFVNRTQELMQELTNLAL</sequence>
<dbReference type="PIRSF" id="PIRSF002583">
    <property type="entry name" value="Hsp90"/>
    <property type="match status" value="1"/>
</dbReference>
<dbReference type="InterPro" id="IPR020568">
    <property type="entry name" value="Ribosomal_Su5_D2-typ_SF"/>
</dbReference>
<dbReference type="InterPro" id="IPR020575">
    <property type="entry name" value="Hsp90_N"/>
</dbReference>
<dbReference type="SUPFAM" id="SSF54211">
    <property type="entry name" value="Ribosomal protein S5 domain 2-like"/>
    <property type="match status" value="1"/>
</dbReference>
<organism evidence="6 7">
    <name type="scientific">Bacteriovorax antarcticus</name>
    <dbReference type="NCBI Taxonomy" id="3088717"/>
    <lineage>
        <taxon>Bacteria</taxon>
        <taxon>Pseudomonadati</taxon>
        <taxon>Bdellovibrionota</taxon>
        <taxon>Bacteriovoracia</taxon>
        <taxon>Bacteriovoracales</taxon>
        <taxon>Bacteriovoracaceae</taxon>
        <taxon>Bacteriovorax</taxon>
    </lineage>
</organism>
<reference evidence="6 7" key="1">
    <citation type="submission" date="2023-11" db="EMBL/GenBank/DDBJ databases">
        <title>A Novel Polar Bacteriovorax (B. antarcticus) Isolated from the Biocrust in Antarctica.</title>
        <authorList>
            <person name="Mun W."/>
            <person name="Choi S.Y."/>
            <person name="Mitchell R.J."/>
        </authorList>
    </citation>
    <scope>NUCLEOTIDE SEQUENCE [LARGE SCALE GENOMIC DNA]</scope>
    <source>
        <strain evidence="6 7">PP10</strain>
    </source>
</reference>
<dbReference type="PRINTS" id="PR00775">
    <property type="entry name" value="HEATSHOCK90"/>
</dbReference>
<proteinExistence type="inferred from homology"/>
<dbReference type="Proteomes" id="UP001302274">
    <property type="component" value="Unassembled WGS sequence"/>
</dbReference>
<dbReference type="SMART" id="SM00387">
    <property type="entry name" value="HATPase_c"/>
    <property type="match status" value="1"/>
</dbReference>
<dbReference type="RefSeq" id="WP_323576012.1">
    <property type="nucleotide sequence ID" value="NZ_JAYGJQ010000001.1"/>
</dbReference>
<dbReference type="NCBIfam" id="NF003555">
    <property type="entry name" value="PRK05218.1"/>
    <property type="match status" value="1"/>
</dbReference>
<evidence type="ECO:0000259" key="5">
    <source>
        <dbReference type="SMART" id="SM00387"/>
    </source>
</evidence>
<name>A0ABU5VTD9_9BACT</name>
<protein>
    <submittedName>
        <fullName evidence="6">Molecular chaperone HtpG</fullName>
    </submittedName>
</protein>
<dbReference type="Gene3D" id="3.30.230.80">
    <property type="match status" value="1"/>
</dbReference>
<dbReference type="SUPFAM" id="SSF55874">
    <property type="entry name" value="ATPase domain of HSP90 chaperone/DNA topoisomerase II/histidine kinase"/>
    <property type="match status" value="1"/>
</dbReference>
<evidence type="ECO:0000313" key="6">
    <source>
        <dbReference type="EMBL" id="MEA9356321.1"/>
    </source>
</evidence>
<dbReference type="EMBL" id="JAYGJQ010000001">
    <property type="protein sequence ID" value="MEA9356321.1"/>
    <property type="molecule type" value="Genomic_DNA"/>
</dbReference>
<comment type="caution">
    <text evidence="6">The sequence shown here is derived from an EMBL/GenBank/DDBJ whole genome shotgun (WGS) entry which is preliminary data.</text>
</comment>
<dbReference type="Pfam" id="PF13589">
    <property type="entry name" value="HATPase_c_3"/>
    <property type="match status" value="1"/>
</dbReference>
<evidence type="ECO:0000256" key="1">
    <source>
        <dbReference type="ARBA" id="ARBA00008239"/>
    </source>
</evidence>
<dbReference type="InterPro" id="IPR037196">
    <property type="entry name" value="HSP90_C"/>
</dbReference>
<keyword evidence="3" id="KW-0067">ATP-binding</keyword>
<evidence type="ECO:0000313" key="7">
    <source>
        <dbReference type="Proteomes" id="UP001302274"/>
    </source>
</evidence>
<keyword evidence="4" id="KW-0143">Chaperone</keyword>
<keyword evidence="2" id="KW-0547">Nucleotide-binding</keyword>
<accession>A0ABU5VTD9</accession>
<feature type="domain" description="Histidine kinase/HSP90-like ATPase" evidence="5">
    <location>
        <begin position="26"/>
        <end position="180"/>
    </location>
</feature>
<keyword evidence="7" id="KW-1185">Reference proteome</keyword>
<evidence type="ECO:0000256" key="4">
    <source>
        <dbReference type="ARBA" id="ARBA00023186"/>
    </source>
</evidence>
<dbReference type="Gene3D" id="3.40.50.11260">
    <property type="match status" value="1"/>
</dbReference>
<dbReference type="Gene3D" id="1.20.120.790">
    <property type="entry name" value="Heat shock protein 90, C-terminal domain"/>
    <property type="match status" value="1"/>
</dbReference>
<dbReference type="InterPro" id="IPR003594">
    <property type="entry name" value="HATPase_dom"/>
</dbReference>
<dbReference type="PANTHER" id="PTHR11528">
    <property type="entry name" value="HEAT SHOCK PROTEIN 90 FAMILY MEMBER"/>
    <property type="match status" value="1"/>
</dbReference>
<dbReference type="SUPFAM" id="SSF110942">
    <property type="entry name" value="HSP90 C-terminal domain"/>
    <property type="match status" value="1"/>
</dbReference>